<organism evidence="2">
    <name type="scientific">Salvia splendens</name>
    <name type="common">Scarlet sage</name>
    <dbReference type="NCBI Taxonomy" id="180675"/>
    <lineage>
        <taxon>Eukaryota</taxon>
        <taxon>Viridiplantae</taxon>
        <taxon>Streptophyta</taxon>
        <taxon>Embryophyta</taxon>
        <taxon>Tracheophyta</taxon>
        <taxon>Spermatophyta</taxon>
        <taxon>Magnoliopsida</taxon>
        <taxon>eudicotyledons</taxon>
        <taxon>Gunneridae</taxon>
        <taxon>Pentapetalae</taxon>
        <taxon>asterids</taxon>
        <taxon>lamiids</taxon>
        <taxon>Lamiales</taxon>
        <taxon>Lamiaceae</taxon>
        <taxon>Nepetoideae</taxon>
        <taxon>Mentheae</taxon>
        <taxon>Salviinae</taxon>
        <taxon>Salvia</taxon>
        <taxon>Salvia subgen. Calosphace</taxon>
        <taxon>core Calosphace</taxon>
    </lineage>
</organism>
<dbReference type="PANTHER" id="PTHR34371">
    <property type="entry name" value="OS01G0551000 PROTEIN"/>
    <property type="match status" value="1"/>
</dbReference>
<name>A0A8X9AC02_SALSN</name>
<evidence type="ECO:0000256" key="1">
    <source>
        <dbReference type="SAM" id="MobiDB-lite"/>
    </source>
</evidence>
<proteinExistence type="predicted"/>
<reference evidence="2" key="1">
    <citation type="submission" date="2018-01" db="EMBL/GenBank/DDBJ databases">
        <authorList>
            <person name="Mao J.F."/>
        </authorList>
    </citation>
    <scope>NUCLEOTIDE SEQUENCE</scope>
    <source>
        <strain evidence="2">Huo1</strain>
        <tissue evidence="2">Leaf</tissue>
    </source>
</reference>
<comment type="caution">
    <text evidence="2">The sequence shown here is derived from an EMBL/GenBank/DDBJ whole genome shotgun (WGS) entry which is preliminary data.</text>
</comment>
<dbReference type="AlphaFoldDB" id="A0A8X9AC02"/>
<evidence type="ECO:0000313" key="3">
    <source>
        <dbReference type="Proteomes" id="UP000298416"/>
    </source>
</evidence>
<keyword evidence="3" id="KW-1185">Reference proteome</keyword>
<evidence type="ECO:0000313" key="2">
    <source>
        <dbReference type="EMBL" id="KAG6434249.1"/>
    </source>
</evidence>
<sequence length="233" mass="25588">MGEDSENEPKFPTLKLPFAEIPDSPEHPSTPPFQASATVPFKWEEQPGKPRPCSDIIIARPKPAKSLELPPCMNPADKFTKTPSPTTVLDGPYSVGRPKFSSFRFFRDGHDSLVSPEAASLLGAKKSGKARGLFGKFKGGKKEVADGGSCRFSPSTVSSCNSEDLFTNNCGVKITRNGSFSNLSHAKPSQLWDLKEEKKQWTSICHGLKQVMHWKGSRKSNKEGRHSRVDNVS</sequence>
<dbReference type="PANTHER" id="PTHR34371:SF2">
    <property type="entry name" value="DUF688 FAMILY PROTEIN"/>
    <property type="match status" value="1"/>
</dbReference>
<feature type="region of interest" description="Disordered" evidence="1">
    <location>
        <begin position="1"/>
        <end position="56"/>
    </location>
</feature>
<reference evidence="2" key="2">
    <citation type="submission" date="2020-08" db="EMBL/GenBank/DDBJ databases">
        <title>Plant Genome Project.</title>
        <authorList>
            <person name="Zhang R.-G."/>
        </authorList>
    </citation>
    <scope>NUCLEOTIDE SEQUENCE</scope>
    <source>
        <strain evidence="2">Huo1</strain>
        <tissue evidence="2">Leaf</tissue>
    </source>
</reference>
<protein>
    <submittedName>
        <fullName evidence="2">Uncharacterized protein</fullName>
    </submittedName>
</protein>
<dbReference type="EMBL" id="PNBA02000002">
    <property type="protein sequence ID" value="KAG6434249.1"/>
    <property type="molecule type" value="Genomic_DNA"/>
</dbReference>
<dbReference type="InterPro" id="IPR007789">
    <property type="entry name" value="DUF688"/>
</dbReference>
<dbReference type="Pfam" id="PF05097">
    <property type="entry name" value="DUF688"/>
    <property type="match status" value="1"/>
</dbReference>
<gene>
    <name evidence="2" type="ORF">SASPL_105873</name>
</gene>
<accession>A0A8X9AC02</accession>
<dbReference type="Proteomes" id="UP000298416">
    <property type="component" value="Unassembled WGS sequence"/>
</dbReference>